<feature type="region of interest" description="Disordered" evidence="2">
    <location>
        <begin position="417"/>
        <end position="532"/>
    </location>
</feature>
<feature type="compositionally biased region" description="Polar residues" evidence="2">
    <location>
        <begin position="452"/>
        <end position="462"/>
    </location>
</feature>
<dbReference type="OrthoDB" id="3439035at2759"/>
<feature type="compositionally biased region" description="Polar residues" evidence="2">
    <location>
        <begin position="425"/>
        <end position="434"/>
    </location>
</feature>
<dbReference type="Proteomes" id="UP000327118">
    <property type="component" value="Unassembled WGS sequence"/>
</dbReference>
<feature type="compositionally biased region" description="Polar residues" evidence="2">
    <location>
        <begin position="300"/>
        <end position="313"/>
    </location>
</feature>
<gene>
    <name evidence="3" type="ORF">BDV28DRAFT_14517</name>
</gene>
<dbReference type="EMBL" id="ML739157">
    <property type="protein sequence ID" value="KAE8351730.1"/>
    <property type="molecule type" value="Genomic_DNA"/>
</dbReference>
<evidence type="ECO:0000313" key="3">
    <source>
        <dbReference type="EMBL" id="KAE8351730.1"/>
    </source>
</evidence>
<feature type="region of interest" description="Disordered" evidence="2">
    <location>
        <begin position="187"/>
        <end position="246"/>
    </location>
</feature>
<evidence type="ECO:0000256" key="2">
    <source>
        <dbReference type="SAM" id="MobiDB-lite"/>
    </source>
</evidence>
<feature type="compositionally biased region" description="Basic and acidic residues" evidence="2">
    <location>
        <begin position="359"/>
        <end position="372"/>
    </location>
</feature>
<proteinExistence type="predicted"/>
<feature type="compositionally biased region" description="Basic and acidic residues" evidence="2">
    <location>
        <begin position="29"/>
        <end position="40"/>
    </location>
</feature>
<feature type="region of interest" description="Disordered" evidence="2">
    <location>
        <begin position="1"/>
        <end position="65"/>
    </location>
</feature>
<feature type="compositionally biased region" description="Basic and acidic residues" evidence="2">
    <location>
        <begin position="261"/>
        <end position="273"/>
    </location>
</feature>
<evidence type="ECO:0000256" key="1">
    <source>
        <dbReference type="SAM" id="Coils"/>
    </source>
</evidence>
<feature type="coiled-coil region" evidence="1">
    <location>
        <begin position="600"/>
        <end position="627"/>
    </location>
</feature>
<organism evidence="3 4">
    <name type="scientific">Aspergillus coremiiformis</name>
    <dbReference type="NCBI Taxonomy" id="138285"/>
    <lineage>
        <taxon>Eukaryota</taxon>
        <taxon>Fungi</taxon>
        <taxon>Dikarya</taxon>
        <taxon>Ascomycota</taxon>
        <taxon>Pezizomycotina</taxon>
        <taxon>Eurotiomycetes</taxon>
        <taxon>Eurotiomycetidae</taxon>
        <taxon>Eurotiales</taxon>
        <taxon>Aspergillaceae</taxon>
        <taxon>Aspergillus</taxon>
        <taxon>Aspergillus subgen. Circumdati</taxon>
    </lineage>
</organism>
<name>A0A5N6Z6S2_9EURO</name>
<feature type="region of interest" description="Disordered" evidence="2">
    <location>
        <begin position="259"/>
        <end position="395"/>
    </location>
</feature>
<feature type="compositionally biased region" description="Basic and acidic residues" evidence="2">
    <location>
        <begin position="381"/>
        <end position="395"/>
    </location>
</feature>
<keyword evidence="1" id="KW-0175">Coiled coil</keyword>
<reference evidence="4" key="1">
    <citation type="submission" date="2019-04" db="EMBL/GenBank/DDBJ databases">
        <title>Friends and foes A comparative genomics studyof 23 Aspergillus species from section Flavi.</title>
        <authorList>
            <consortium name="DOE Joint Genome Institute"/>
            <person name="Kjaerbolling I."/>
            <person name="Vesth T."/>
            <person name="Frisvad J.C."/>
            <person name="Nybo J.L."/>
            <person name="Theobald S."/>
            <person name="Kildgaard S."/>
            <person name="Isbrandt T."/>
            <person name="Kuo A."/>
            <person name="Sato A."/>
            <person name="Lyhne E.K."/>
            <person name="Kogle M.E."/>
            <person name="Wiebenga A."/>
            <person name="Kun R.S."/>
            <person name="Lubbers R.J."/>
            <person name="Makela M.R."/>
            <person name="Barry K."/>
            <person name="Chovatia M."/>
            <person name="Clum A."/>
            <person name="Daum C."/>
            <person name="Haridas S."/>
            <person name="He G."/>
            <person name="LaButti K."/>
            <person name="Lipzen A."/>
            <person name="Mondo S."/>
            <person name="Riley R."/>
            <person name="Salamov A."/>
            <person name="Simmons B.A."/>
            <person name="Magnuson J.K."/>
            <person name="Henrissat B."/>
            <person name="Mortensen U.H."/>
            <person name="Larsen T.O."/>
            <person name="Devries R.P."/>
            <person name="Grigoriev I.V."/>
            <person name="Machida M."/>
            <person name="Baker S.E."/>
            <person name="Andersen M.R."/>
        </authorList>
    </citation>
    <scope>NUCLEOTIDE SEQUENCE [LARGE SCALE GENOMIC DNA]</scope>
    <source>
        <strain evidence="4">CBS 553.77</strain>
    </source>
</reference>
<feature type="compositionally biased region" description="Basic and acidic residues" evidence="2">
    <location>
        <begin position="283"/>
        <end position="299"/>
    </location>
</feature>
<feature type="region of interest" description="Disordered" evidence="2">
    <location>
        <begin position="132"/>
        <end position="158"/>
    </location>
</feature>
<evidence type="ECO:0000313" key="4">
    <source>
        <dbReference type="Proteomes" id="UP000327118"/>
    </source>
</evidence>
<dbReference type="AlphaFoldDB" id="A0A5N6Z6S2"/>
<feature type="compositionally biased region" description="Acidic residues" evidence="2">
    <location>
        <begin position="842"/>
        <end position="852"/>
    </location>
</feature>
<keyword evidence="4" id="KW-1185">Reference proteome</keyword>
<feature type="region of interest" description="Disordered" evidence="2">
    <location>
        <begin position="80"/>
        <end position="111"/>
    </location>
</feature>
<sequence length="852" mass="96527">MSTPDRRSTRTGLSRRNYEQQQRSPFHRAYLESHSPDRFDASQVPKPAGEFRARRRRNLSQSGTLRGAFEAVSRYPTMSETLSTDPYTFGTPNRRKQSFSHMSPETNPPNELAETYRQIDDAGSLIDQDEEDFRFPVDQFRNNRTRSSSGSRTRGDSLFNTADADFLNEVADESLRRKLADHIKDEQRLKRATASRSPVLSKTGTTAALTSENLQRRDEEDQAVSEEEVEDHLKPSLNVPPNWGSRATRRRDWLRNITQRTESESGRTEERKQASPQASPRNLKPDMRSHTELQDRANETSRNALGEPSSNRYNRIPPADSQIKVFPRQKDENLGEGSQIPNTPIMVYKNSTFSKRSPTKRDSHDLLRKLSRTDSPPQNDAELRTPENPKFPERQIYDKTPVVTGAWVDTPMTERMKELPKPRLNNYQPPTSGNIGPEVSSGLGVPTIIEEPNSTESQQNNRNETETDRTKEMQRPKENEREIEKMERAANVKSKDASQKEGKEKGRKVENQGEKSRDKKRPPLIKPDLPKSALETVMQDIKADKGSLDVGDDTLESLQQILDEKPTDIKTEAEDDGEYEKSILQKLELESSGSTEGVDLDRLNEKLKSLTENINKVKKGLNGLEDQVLRDAATLASIPGSTKAQTPSGHGCDNCETCRTLHTDAIYLPRLWRREVGSRHIRPTLLGWSSALLLLWYFSESTMCDYYCHPFVAEVCRGNCLLPDAPRFPFVIPTMLWRWLHLSALWTPLWAVTVAFFRLATQLLGISDGYVDDAPPRALNLSGEIRIRGTRVDGFPTVATSTYGFRAPEKQEQAQTQKRTPVAVPELDLGPDSRPGGKGIWEDDSMDDDELI</sequence>
<protein>
    <submittedName>
        <fullName evidence="3">Uncharacterized protein</fullName>
    </submittedName>
</protein>
<feature type="compositionally biased region" description="Polar residues" evidence="2">
    <location>
        <begin position="10"/>
        <end position="24"/>
    </location>
</feature>
<feature type="compositionally biased region" description="Acidic residues" evidence="2">
    <location>
        <begin position="220"/>
        <end position="230"/>
    </location>
</feature>
<accession>A0A5N6Z6S2</accession>
<feature type="compositionally biased region" description="Polar residues" evidence="2">
    <location>
        <begin position="99"/>
        <end position="109"/>
    </location>
</feature>
<feature type="compositionally biased region" description="Basic and acidic residues" evidence="2">
    <location>
        <begin position="463"/>
        <end position="517"/>
    </location>
</feature>
<feature type="compositionally biased region" description="Polar residues" evidence="2">
    <location>
        <begin position="194"/>
        <end position="213"/>
    </location>
</feature>
<feature type="region of interest" description="Disordered" evidence="2">
    <location>
        <begin position="806"/>
        <end position="852"/>
    </location>
</feature>